<dbReference type="EMBL" id="SKCS01000487">
    <property type="protein sequence ID" value="TNN06004.1"/>
    <property type="molecule type" value="Genomic_DNA"/>
</dbReference>
<proteinExistence type="predicted"/>
<dbReference type="AlphaFoldDB" id="A0A4Z2CPI0"/>
<evidence type="ECO:0000313" key="2">
    <source>
        <dbReference type="EMBL" id="TNN06004.1"/>
    </source>
</evidence>
<evidence type="ECO:0000256" key="1">
    <source>
        <dbReference type="SAM" id="MobiDB-lite"/>
    </source>
</evidence>
<dbReference type="Proteomes" id="UP000311919">
    <property type="component" value="Unassembled WGS sequence"/>
</dbReference>
<accession>A0A4Z2CPI0</accession>
<protein>
    <submittedName>
        <fullName evidence="2">Uncharacterized protein</fullName>
    </submittedName>
</protein>
<reference evidence="2 3" key="1">
    <citation type="submission" date="2019-03" db="EMBL/GenBank/DDBJ databases">
        <title>An improved genome assembly of the fluke Schistosoma japonicum.</title>
        <authorList>
            <person name="Hu W."/>
            <person name="Luo F."/>
            <person name="Yin M."/>
            <person name="Mo X."/>
            <person name="Sun C."/>
            <person name="Wu Q."/>
            <person name="Zhu B."/>
            <person name="Xiang M."/>
            <person name="Wang J."/>
            <person name="Wang Y."/>
            <person name="Zhang T."/>
            <person name="Xu B."/>
            <person name="Zheng H."/>
            <person name="Feng Z."/>
        </authorList>
    </citation>
    <scope>NUCLEOTIDE SEQUENCE [LARGE SCALE GENOMIC DNA]</scope>
    <source>
        <strain evidence="2">HuSjv2</strain>
        <tissue evidence="2">Worms</tissue>
    </source>
</reference>
<feature type="region of interest" description="Disordered" evidence="1">
    <location>
        <begin position="168"/>
        <end position="194"/>
    </location>
</feature>
<feature type="compositionally biased region" description="Low complexity" evidence="1">
    <location>
        <begin position="8"/>
        <end position="23"/>
    </location>
</feature>
<organism evidence="2 3">
    <name type="scientific">Schistosoma japonicum</name>
    <name type="common">Blood fluke</name>
    <dbReference type="NCBI Taxonomy" id="6182"/>
    <lineage>
        <taxon>Eukaryota</taxon>
        <taxon>Metazoa</taxon>
        <taxon>Spiralia</taxon>
        <taxon>Lophotrochozoa</taxon>
        <taxon>Platyhelminthes</taxon>
        <taxon>Trematoda</taxon>
        <taxon>Digenea</taxon>
        <taxon>Strigeidida</taxon>
        <taxon>Schistosomatoidea</taxon>
        <taxon>Schistosomatidae</taxon>
        <taxon>Schistosoma</taxon>
    </lineage>
</organism>
<sequence>MDVPTNNSEKYQSVSSSTSSYASNQHKVKRLKILQELEDRKLQLNRDRLAKAQIKVCRQLDFQRLQFTRRFSESNFNISLEELSPKPVMITTATENVTTDMKRMKQIRQNSFHIDAGNSNRRLRSHENSEEDSSNQPFWLRLRSLGVPSDEDTLLAALACKNLNIDEKETPVGDNDEDDVFESTPKPSNQSHNLTTVPINAQKQRSLSVTGVDETSENLLSNTKRIKRSLSLEDKKPDWLLALNQMKREKSLRSDSNNKEEITALMRGNKFYGAKRPNVLTVKYQPRNDRLIKSHRHTVVGITHEFTPI</sequence>
<gene>
    <name evidence="2" type="ORF">EWB00_008696</name>
</gene>
<comment type="caution">
    <text evidence="2">The sequence shown here is derived from an EMBL/GenBank/DDBJ whole genome shotgun (WGS) entry which is preliminary data.</text>
</comment>
<feature type="region of interest" description="Disordered" evidence="1">
    <location>
        <begin position="113"/>
        <end position="135"/>
    </location>
</feature>
<evidence type="ECO:0000313" key="3">
    <source>
        <dbReference type="Proteomes" id="UP000311919"/>
    </source>
</evidence>
<dbReference type="OrthoDB" id="6239749at2759"/>
<keyword evidence="3" id="KW-1185">Reference proteome</keyword>
<feature type="compositionally biased region" description="Polar residues" evidence="1">
    <location>
        <begin position="185"/>
        <end position="194"/>
    </location>
</feature>
<feature type="region of interest" description="Disordered" evidence="1">
    <location>
        <begin position="1"/>
        <end position="25"/>
    </location>
</feature>
<name>A0A4Z2CPI0_SCHJA</name>